<gene>
    <name evidence="1" type="ORF">KSZ_32610</name>
</gene>
<organism evidence="1 2">
    <name type="scientific">Dictyobacter formicarum</name>
    <dbReference type="NCBI Taxonomy" id="2778368"/>
    <lineage>
        <taxon>Bacteria</taxon>
        <taxon>Bacillati</taxon>
        <taxon>Chloroflexota</taxon>
        <taxon>Ktedonobacteria</taxon>
        <taxon>Ktedonobacterales</taxon>
        <taxon>Dictyobacteraceae</taxon>
        <taxon>Dictyobacter</taxon>
    </lineage>
</organism>
<proteinExistence type="predicted"/>
<evidence type="ECO:0000313" key="1">
    <source>
        <dbReference type="EMBL" id="GHO85255.1"/>
    </source>
</evidence>
<reference evidence="1 2" key="1">
    <citation type="journal article" date="2021" name="Int. J. Syst. Evol. Microbiol.">
        <title>Reticulibacter mediterranei gen. nov., sp. nov., within the new family Reticulibacteraceae fam. nov., and Ktedonospora formicarum gen. nov., sp. nov., Ktedonobacter robiniae sp. nov., Dictyobacter formicarum sp. nov. and Dictyobacter arantiisoli sp. nov., belonging to the class Ktedonobacteria.</title>
        <authorList>
            <person name="Yabe S."/>
            <person name="Zheng Y."/>
            <person name="Wang C.M."/>
            <person name="Sakai Y."/>
            <person name="Abe K."/>
            <person name="Yokota A."/>
            <person name="Donadio S."/>
            <person name="Cavaletti L."/>
            <person name="Monciardini P."/>
        </authorList>
    </citation>
    <scope>NUCLEOTIDE SEQUENCE [LARGE SCALE GENOMIC DNA]</scope>
    <source>
        <strain evidence="1 2">SOSP1-9</strain>
    </source>
</reference>
<sequence>MGLYSEFAKLLKIAEEQILPTKAQWTRGIYYTRNFYTKARQWGLTEEDAADVYRHGEVVKPNMMLCKYNGYAIGIYYYLDKRSGKPVITSIWKQKPY</sequence>
<comment type="caution">
    <text evidence="1">The sequence shown here is derived from an EMBL/GenBank/DDBJ whole genome shotgun (WGS) entry which is preliminary data.</text>
</comment>
<name>A0ABQ3VGU9_9CHLR</name>
<evidence type="ECO:0000313" key="2">
    <source>
        <dbReference type="Proteomes" id="UP000635565"/>
    </source>
</evidence>
<dbReference type="EMBL" id="BNJJ01000008">
    <property type="protein sequence ID" value="GHO85255.1"/>
    <property type="molecule type" value="Genomic_DNA"/>
</dbReference>
<protein>
    <submittedName>
        <fullName evidence="1">Uncharacterized protein</fullName>
    </submittedName>
</protein>
<keyword evidence="2" id="KW-1185">Reference proteome</keyword>
<accession>A0ABQ3VGU9</accession>
<dbReference type="RefSeq" id="WP_201362916.1">
    <property type="nucleotide sequence ID" value="NZ_BNJJ01000008.1"/>
</dbReference>
<dbReference type="Proteomes" id="UP000635565">
    <property type="component" value="Unassembled WGS sequence"/>
</dbReference>